<evidence type="ECO:0000256" key="4">
    <source>
        <dbReference type="ARBA" id="ARBA00023136"/>
    </source>
</evidence>
<gene>
    <name evidence="7" type="ORF">yberc0001_5750</name>
</gene>
<feature type="transmembrane region" description="Helical" evidence="5">
    <location>
        <begin position="111"/>
        <end position="131"/>
    </location>
</feature>
<dbReference type="Proteomes" id="UP000010319">
    <property type="component" value="Unassembled WGS sequence"/>
</dbReference>
<dbReference type="Gene3D" id="1.20.1560.10">
    <property type="entry name" value="ABC transporter type 1, transmembrane domain"/>
    <property type="match status" value="1"/>
</dbReference>
<dbReference type="PROSITE" id="PS50929">
    <property type="entry name" value="ABC_TM1F"/>
    <property type="match status" value="1"/>
</dbReference>
<dbReference type="InterPro" id="IPR011527">
    <property type="entry name" value="ABC1_TM_dom"/>
</dbReference>
<evidence type="ECO:0000259" key="6">
    <source>
        <dbReference type="PROSITE" id="PS50929"/>
    </source>
</evidence>
<dbReference type="EMBL" id="AALC02000057">
    <property type="protein sequence ID" value="EEQ05422.1"/>
    <property type="molecule type" value="Genomic_DNA"/>
</dbReference>
<organism evidence="7 8">
    <name type="scientific">Yersinia bercovieri ATCC 43970</name>
    <dbReference type="NCBI Taxonomy" id="349968"/>
    <lineage>
        <taxon>Bacteria</taxon>
        <taxon>Pseudomonadati</taxon>
        <taxon>Pseudomonadota</taxon>
        <taxon>Gammaproteobacteria</taxon>
        <taxon>Enterobacterales</taxon>
        <taxon>Yersiniaceae</taxon>
        <taxon>Yersinia</taxon>
    </lineage>
</organism>
<proteinExistence type="predicted"/>
<accession>A0ABM9XW02</accession>
<dbReference type="InterPro" id="IPR036640">
    <property type="entry name" value="ABC1_TM_sf"/>
</dbReference>
<keyword evidence="8" id="KW-1185">Reference proteome</keyword>
<evidence type="ECO:0000313" key="8">
    <source>
        <dbReference type="Proteomes" id="UP000010319"/>
    </source>
</evidence>
<comment type="subcellular location">
    <subcellularLocation>
        <location evidence="1">Cell membrane</location>
        <topology evidence="1">Multi-pass membrane protein</topology>
    </subcellularLocation>
</comment>
<evidence type="ECO:0000256" key="1">
    <source>
        <dbReference type="ARBA" id="ARBA00004651"/>
    </source>
</evidence>
<keyword evidence="2 5" id="KW-0812">Transmembrane</keyword>
<name>A0ABM9XW02_YERBE</name>
<evidence type="ECO:0000313" key="7">
    <source>
        <dbReference type="EMBL" id="EEQ05422.1"/>
    </source>
</evidence>
<keyword evidence="4 5" id="KW-0472">Membrane</keyword>
<dbReference type="SUPFAM" id="SSF90123">
    <property type="entry name" value="ABC transporter transmembrane region"/>
    <property type="match status" value="1"/>
</dbReference>
<protein>
    <submittedName>
        <fullName evidence="7">ABC-type bacteriocin/lantibiotic exporter, contain an N-terminal double-glycine peptidase domain</fullName>
    </submittedName>
</protein>
<reference evidence="7" key="1">
    <citation type="submission" date="2008-12" db="EMBL/GenBank/DDBJ databases">
        <title>Annotation of the Yersinia bercovieri ATCC 43970 genome.</title>
        <authorList>
            <person name="Read T.D."/>
            <person name="Akmal A."/>
            <person name="Bishop-Lilly K."/>
            <person name="Chen P.E."/>
            <person name="Cook C."/>
            <person name="Kiley M.P."/>
            <person name="Lentz S."/>
            <person name="Mateczun A."/>
            <person name="Nagarajan N."/>
            <person name="Nolan N."/>
            <person name="Osborne B.I."/>
            <person name="Pop M."/>
            <person name="Sozhamannan S."/>
            <person name="Stewart A.C."/>
            <person name="Sulakvelidze A."/>
            <person name="Thomason B."/>
            <person name="Willner K."/>
            <person name="Zwick M.E."/>
        </authorList>
    </citation>
    <scope>NUCLEOTIDE SEQUENCE [LARGE SCALE GENOMIC DNA]</scope>
    <source>
        <strain evidence="7">ATCC 43970</strain>
    </source>
</reference>
<keyword evidence="3 5" id="KW-1133">Transmembrane helix</keyword>
<evidence type="ECO:0000256" key="2">
    <source>
        <dbReference type="ARBA" id="ARBA00022692"/>
    </source>
</evidence>
<evidence type="ECO:0000256" key="3">
    <source>
        <dbReference type="ARBA" id="ARBA00022989"/>
    </source>
</evidence>
<sequence>MKNFIVQFLKYLLSMLFVRAMAIKNEARPKSTGPLVVIPLIVIPGLLIQFPMAKLAKEGMREGALRNAILVKTIEGIEDIKALQAEPYFQRQWEQTHEVSAAVGIKQRMSLIVWLTLVGMIVMLVWAYFAILDEATVGTGKVTPSSRAQLIESLDGGIVNELLP</sequence>
<comment type="caution">
    <text evidence="7">The sequence shown here is derived from an EMBL/GenBank/DDBJ whole genome shotgun (WGS) entry which is preliminary data.</text>
</comment>
<feature type="transmembrane region" description="Helical" evidence="5">
    <location>
        <begin position="32"/>
        <end position="52"/>
    </location>
</feature>
<feature type="domain" description="ABC transmembrane type-1" evidence="6">
    <location>
        <begin position="35"/>
        <end position="127"/>
    </location>
</feature>
<evidence type="ECO:0000256" key="5">
    <source>
        <dbReference type="SAM" id="Phobius"/>
    </source>
</evidence>